<dbReference type="AlphaFoldDB" id="A0AAT9G3W1"/>
<evidence type="ECO:0000256" key="5">
    <source>
        <dbReference type="ARBA" id="ARBA00022679"/>
    </source>
</evidence>
<dbReference type="GO" id="GO:0008652">
    <property type="term" value="P:amino acid biosynthetic process"/>
    <property type="evidence" value="ECO:0007669"/>
    <property type="project" value="UniProtKB-KW"/>
</dbReference>
<evidence type="ECO:0000256" key="2">
    <source>
        <dbReference type="ARBA" id="ARBA00009948"/>
    </source>
</evidence>
<feature type="active site" description="Proton acceptor" evidence="8">
    <location>
        <position position="316"/>
    </location>
</feature>
<dbReference type="PROSITE" id="PS00885">
    <property type="entry name" value="EPSP_SYNTHASE_2"/>
    <property type="match status" value="1"/>
</dbReference>
<dbReference type="InterPro" id="IPR023193">
    <property type="entry name" value="EPSP_synthase_CS"/>
</dbReference>
<evidence type="ECO:0000313" key="10">
    <source>
        <dbReference type="EMBL" id="BET44410.1"/>
    </source>
</evidence>
<gene>
    <name evidence="8 10" type="primary">aroA</name>
    <name evidence="10" type="ORF">ACHINZ_0800</name>
</gene>
<evidence type="ECO:0000256" key="4">
    <source>
        <dbReference type="ARBA" id="ARBA00022605"/>
    </source>
</evidence>
<accession>A0AAT9G3W1</accession>
<feature type="binding site" evidence="8">
    <location>
        <position position="343"/>
    </location>
    <ligand>
        <name>3-phosphoshikimate</name>
        <dbReference type="ChEBI" id="CHEBI:145989"/>
    </ligand>
</feature>
<feature type="binding site" evidence="8">
    <location>
        <position position="174"/>
    </location>
    <ligand>
        <name>phosphoenolpyruvate</name>
        <dbReference type="ChEBI" id="CHEBI:58702"/>
    </ligand>
</feature>
<dbReference type="HAMAP" id="MF_00210">
    <property type="entry name" value="EPSP_synth"/>
    <property type="match status" value="1"/>
</dbReference>
<comment type="catalytic activity">
    <reaction evidence="7">
        <text>3-phosphoshikimate + phosphoenolpyruvate = 5-O-(1-carboxyvinyl)-3-phosphoshikimate + phosphate</text>
        <dbReference type="Rhea" id="RHEA:21256"/>
        <dbReference type="ChEBI" id="CHEBI:43474"/>
        <dbReference type="ChEBI" id="CHEBI:57701"/>
        <dbReference type="ChEBI" id="CHEBI:58702"/>
        <dbReference type="ChEBI" id="CHEBI:145989"/>
        <dbReference type="EC" id="2.5.1.19"/>
    </reaction>
    <physiologicalReaction direction="left-to-right" evidence="7">
        <dbReference type="Rhea" id="RHEA:21257"/>
    </physiologicalReaction>
</comment>
<feature type="binding site" evidence="8">
    <location>
        <position position="127"/>
    </location>
    <ligand>
        <name>phosphoenolpyruvate</name>
        <dbReference type="ChEBI" id="CHEBI:58702"/>
    </ligand>
</feature>
<evidence type="ECO:0000256" key="6">
    <source>
        <dbReference type="ARBA" id="ARBA00023141"/>
    </source>
</evidence>
<feature type="binding site" evidence="8">
    <location>
        <position position="389"/>
    </location>
    <ligand>
        <name>phosphoenolpyruvate</name>
        <dbReference type="ChEBI" id="CHEBI:58702"/>
    </ligand>
</feature>
<dbReference type="GO" id="GO:0005737">
    <property type="term" value="C:cytoplasm"/>
    <property type="evidence" value="ECO:0007669"/>
    <property type="project" value="UniProtKB-SubCell"/>
</dbReference>
<feature type="binding site" evidence="8">
    <location>
        <position position="98"/>
    </location>
    <ligand>
        <name>phosphoenolpyruvate</name>
        <dbReference type="ChEBI" id="CHEBI:58702"/>
    </ligand>
</feature>
<comment type="subunit">
    <text evidence="8">Monomer.</text>
</comment>
<keyword evidence="6 8" id="KW-0057">Aromatic amino acid biosynthesis</keyword>
<dbReference type="GO" id="GO:0003866">
    <property type="term" value="F:3-phosphoshikimate 1-carboxyvinyltransferase activity"/>
    <property type="evidence" value="ECO:0007669"/>
    <property type="project" value="UniProtKB-UniRule"/>
</dbReference>
<feature type="binding site" evidence="8">
    <location>
        <position position="200"/>
    </location>
    <ligand>
        <name>3-phosphoshikimate</name>
        <dbReference type="ChEBI" id="CHEBI:145989"/>
    </ligand>
</feature>
<dbReference type="FunFam" id="3.65.10.10:FF:000003">
    <property type="entry name" value="3-phosphoshikimate 1-carboxyvinyltransferase"/>
    <property type="match status" value="1"/>
</dbReference>
<feature type="binding site" evidence="8">
    <location>
        <position position="316"/>
    </location>
    <ligand>
        <name>3-phosphoshikimate</name>
        <dbReference type="ChEBI" id="CHEBI:145989"/>
    </ligand>
</feature>
<keyword evidence="3 8" id="KW-0963">Cytoplasm</keyword>
<feature type="binding site" evidence="8">
    <location>
        <position position="174"/>
    </location>
    <ligand>
        <name>3-phosphoshikimate</name>
        <dbReference type="ChEBI" id="CHEBI:145989"/>
    </ligand>
</feature>
<dbReference type="InterPro" id="IPR036968">
    <property type="entry name" value="Enolpyruvate_Tfrase_sf"/>
</dbReference>
<feature type="binding site" evidence="8">
    <location>
        <position position="23"/>
    </location>
    <ligand>
        <name>3-phosphoshikimate</name>
        <dbReference type="ChEBI" id="CHEBI:145989"/>
    </ligand>
</feature>
<evidence type="ECO:0000256" key="8">
    <source>
        <dbReference type="HAMAP-Rule" id="MF_00210"/>
    </source>
</evidence>
<proteinExistence type="inferred from homology"/>
<dbReference type="InterPro" id="IPR013792">
    <property type="entry name" value="RNA3'P_cycl/enolpyr_Trfase_a/b"/>
</dbReference>
<dbReference type="PIRSF" id="PIRSF000505">
    <property type="entry name" value="EPSPS"/>
    <property type="match status" value="1"/>
</dbReference>
<feature type="binding site" evidence="8">
    <location>
        <position position="347"/>
    </location>
    <ligand>
        <name>phosphoenolpyruvate</name>
        <dbReference type="ChEBI" id="CHEBI:58702"/>
    </ligand>
</feature>
<dbReference type="EMBL" id="AP028961">
    <property type="protein sequence ID" value="BET44410.1"/>
    <property type="molecule type" value="Genomic_DNA"/>
</dbReference>
<dbReference type="Gene3D" id="3.65.10.10">
    <property type="entry name" value="Enolpyruvate transferase domain"/>
    <property type="match status" value="2"/>
</dbReference>
<feature type="domain" description="Enolpyruvate transferase" evidence="9">
    <location>
        <begin position="8"/>
        <end position="421"/>
    </location>
</feature>
<dbReference type="CDD" id="cd01556">
    <property type="entry name" value="EPSP_synthase"/>
    <property type="match status" value="1"/>
</dbReference>
<feature type="binding site" evidence="8">
    <location>
        <position position="27"/>
    </location>
    <ligand>
        <name>3-phosphoshikimate</name>
        <dbReference type="ChEBI" id="CHEBI:145989"/>
    </ligand>
</feature>
<dbReference type="InterPro" id="IPR001986">
    <property type="entry name" value="Enolpyruvate_Tfrase_dom"/>
</dbReference>
<sequence length="428" mass="47939">MKKITLHPISYVSGNVNLPGSKSISNRILLLSALSNTKTVLKNLLNSEDVNYMLNALKILGISCDLSDYNKLCVVHGSWNDIKYQKKQNSIIFLGNSGTSMRLLTAVLAVAKNINITLTGNLRMQHRPIDTLVNGLQQCGAKIKYLNNIGYPPIKIYGGFKGGYIIINESVSSQFISAILLAAPLAERDTIIEINCKVVSTTYIQMTIEMMRHFMIKIDNKKYNKFYIKGNQEYISPKTYFIEGDATAASYFLAAAAIKGKSVIVNGVGKNSIQGDLKFAKILNKLGAIINIGEQYIKCEKYDLSAIDIDMGDFPDSAMTLAMLALFAHGEMIIRNIYNWRVKETDRLHAMSTELIKIGALVKEGYDYIRIISPKSFRYACINTYDDHRIAMCFSLVALSNVSVTILNPNCVRKTFPCYFHEFKKISY</sequence>
<dbReference type="NCBIfam" id="TIGR01356">
    <property type="entry name" value="aroA"/>
    <property type="match status" value="1"/>
</dbReference>
<reference evidence="10" key="2">
    <citation type="submission" date="2023-10" db="EMBL/GenBank/DDBJ databases">
        <authorList>
            <person name="Koga R."/>
            <person name="Fukatsu T."/>
        </authorList>
    </citation>
    <scope>NUCLEOTIDE SEQUENCE</scope>
    <source>
        <strain evidence="10">Kw-01</strain>
    </source>
</reference>
<dbReference type="PANTHER" id="PTHR21090:SF5">
    <property type="entry name" value="PENTAFUNCTIONAL AROM POLYPEPTIDE"/>
    <property type="match status" value="1"/>
</dbReference>
<name>A0AAT9G3W1_9ENTR</name>
<dbReference type="InterPro" id="IPR006264">
    <property type="entry name" value="EPSP_synthase"/>
</dbReference>
<keyword evidence="5 8" id="KW-0808">Transferase</keyword>
<protein>
    <recommendedName>
        <fullName evidence="8">3-phosphoshikimate 1-carboxyvinyltransferase</fullName>
        <ecNumber evidence="8">2.5.1.19</ecNumber>
    </recommendedName>
    <alternativeName>
        <fullName evidence="8">5-enolpyruvylshikimate-3-phosphate synthase</fullName>
        <shortName evidence="8">EPSP synthase</shortName>
        <shortName evidence="8">EPSPS</shortName>
    </alternativeName>
</protein>
<comment type="similarity">
    <text evidence="2 8">Belongs to the EPSP synthase family.</text>
</comment>
<dbReference type="SUPFAM" id="SSF55205">
    <property type="entry name" value="EPT/RTPC-like"/>
    <property type="match status" value="1"/>
</dbReference>
<evidence type="ECO:0000256" key="3">
    <source>
        <dbReference type="ARBA" id="ARBA00022490"/>
    </source>
</evidence>
<comment type="subcellular location">
    <subcellularLocation>
        <location evidence="8">Cytoplasm</location>
    </subcellularLocation>
</comment>
<comment type="function">
    <text evidence="8">Catalyzes the transfer of the enolpyruvyl moiety of phosphoenolpyruvate (PEP) to the 5-hydroxyl of shikimate-3-phosphate (S3P) to produce enolpyruvyl shikimate-3-phosphate and inorganic phosphate.</text>
</comment>
<organism evidence="10">
    <name type="scientific">Candidatus Aschnera chinzeii</name>
    <dbReference type="NCBI Taxonomy" id="1485666"/>
    <lineage>
        <taxon>Bacteria</taxon>
        <taxon>Pseudomonadati</taxon>
        <taxon>Pseudomonadota</taxon>
        <taxon>Gammaproteobacteria</taxon>
        <taxon>Enterobacterales</taxon>
        <taxon>Enterobacteriaceae</taxon>
        <taxon>Candidatus Aschnera</taxon>
    </lineage>
</organism>
<evidence type="ECO:0000256" key="1">
    <source>
        <dbReference type="ARBA" id="ARBA00004811"/>
    </source>
</evidence>
<evidence type="ECO:0000259" key="9">
    <source>
        <dbReference type="Pfam" id="PF00275"/>
    </source>
</evidence>
<dbReference type="GO" id="GO:0009073">
    <property type="term" value="P:aromatic amino acid family biosynthetic process"/>
    <property type="evidence" value="ECO:0007669"/>
    <property type="project" value="UniProtKB-KW"/>
</dbReference>
<feature type="binding site" evidence="8">
    <location>
        <position position="172"/>
    </location>
    <ligand>
        <name>3-phosphoshikimate</name>
        <dbReference type="ChEBI" id="CHEBI:145989"/>
    </ligand>
</feature>
<keyword evidence="4 8" id="KW-0028">Amino-acid biosynthesis</keyword>
<feature type="binding site" evidence="8">
    <location>
        <position position="339"/>
    </location>
    <ligand>
        <name>3-phosphoshikimate</name>
        <dbReference type="ChEBI" id="CHEBI:145989"/>
    </ligand>
</feature>
<dbReference type="GO" id="GO:0009423">
    <property type="term" value="P:chorismate biosynthetic process"/>
    <property type="evidence" value="ECO:0007669"/>
    <property type="project" value="UniProtKB-UniRule"/>
</dbReference>
<feature type="binding site" evidence="8">
    <location>
        <position position="22"/>
    </location>
    <ligand>
        <name>phosphoenolpyruvate</name>
        <dbReference type="ChEBI" id="CHEBI:58702"/>
    </ligand>
</feature>
<dbReference type="PROSITE" id="PS00104">
    <property type="entry name" value="EPSP_SYNTHASE_1"/>
    <property type="match status" value="1"/>
</dbReference>
<dbReference type="Pfam" id="PF00275">
    <property type="entry name" value="EPSP_synthase"/>
    <property type="match status" value="1"/>
</dbReference>
<comment type="pathway">
    <text evidence="1 8">Metabolic intermediate biosynthesis; chorismate biosynthesis; chorismate from D-erythrose 4-phosphate and phosphoenolpyruvate: step 6/7.</text>
</comment>
<feature type="binding site" evidence="8">
    <location>
        <position position="173"/>
    </location>
    <ligand>
        <name>3-phosphoshikimate</name>
        <dbReference type="ChEBI" id="CHEBI:145989"/>
    </ligand>
</feature>
<dbReference type="EC" id="2.5.1.19" evidence="8"/>
<evidence type="ECO:0000256" key="7">
    <source>
        <dbReference type="ARBA" id="ARBA00044633"/>
    </source>
</evidence>
<dbReference type="PANTHER" id="PTHR21090">
    <property type="entry name" value="AROM/DEHYDROQUINATE SYNTHASE"/>
    <property type="match status" value="1"/>
</dbReference>
<feature type="binding site" evidence="8">
    <location>
        <position position="414"/>
    </location>
    <ligand>
        <name>phosphoenolpyruvate</name>
        <dbReference type="ChEBI" id="CHEBI:58702"/>
    </ligand>
</feature>
<feature type="binding site" evidence="8">
    <location>
        <position position="22"/>
    </location>
    <ligand>
        <name>3-phosphoshikimate</name>
        <dbReference type="ChEBI" id="CHEBI:145989"/>
    </ligand>
</feature>
<reference evidence="10" key="1">
    <citation type="journal article" date="2023" name="Front. Microbiol.">
        <title>Genome analysis of Candidatus Aschnera chinzeii, the bacterial endosymbiont of the blood-sucking bat fly Penicillidia jenynsii (Insecta: Diptera: Nycteribiidae).</title>
        <authorList>
            <person name="Koga R."/>
            <person name="Moriyama M."/>
            <person name="Nozaki T."/>
            <person name="Fukatsu T."/>
        </authorList>
    </citation>
    <scope>NUCLEOTIDE SEQUENCE</scope>
    <source>
        <strain evidence="10">Kw-01</strain>
    </source>
</reference>